<name>A5FMV6_FLAJ1</name>
<dbReference type="AlphaFoldDB" id="A5FMV6"/>
<proteinExistence type="predicted"/>
<reference evidence="1 2" key="1">
    <citation type="journal article" date="2009" name="Appl. Environ. Microbiol.">
        <title>Novel features of the polysaccharide-digesting gliding bacterium Flavobacterium johnsoniae as revealed by genome sequence analysis.</title>
        <authorList>
            <person name="McBride M.J."/>
            <person name="Xie G."/>
            <person name="Martens E.C."/>
            <person name="Lapidus A."/>
            <person name="Henrissat B."/>
            <person name="Rhodes R.G."/>
            <person name="Goltsman E."/>
            <person name="Wang W."/>
            <person name="Xu J."/>
            <person name="Hunnicutt D.W."/>
            <person name="Staroscik A.M."/>
            <person name="Hoover T.R."/>
            <person name="Cheng Y.Q."/>
            <person name="Stein J.L."/>
        </authorList>
    </citation>
    <scope>NUCLEOTIDE SEQUENCE [LARGE SCALE GENOMIC DNA]</scope>
    <source>
        <strain evidence="2">ATCC 17061 / DSM 2064 / JCM 8514 / BCRC 14874 / CCUG 350202 / NBRC 14942 / NCIMB 11054 / UW101</strain>
    </source>
</reference>
<dbReference type="HOGENOM" id="CLU_1852225_0_0_10"/>
<evidence type="ECO:0000313" key="1">
    <source>
        <dbReference type="EMBL" id="ABQ03472.1"/>
    </source>
</evidence>
<dbReference type="KEGG" id="fjo:Fjoh_0436"/>
<accession>A5FMV6</accession>
<dbReference type="Proteomes" id="UP000006694">
    <property type="component" value="Chromosome"/>
</dbReference>
<evidence type="ECO:0000313" key="2">
    <source>
        <dbReference type="Proteomes" id="UP000006694"/>
    </source>
</evidence>
<protein>
    <submittedName>
        <fullName evidence="1">Uncharacterized protein</fullName>
    </submittedName>
</protein>
<sequence length="122" mass="13421">MLYTNNPEKGCYVVDNRSKYSEFEGTDQLQTCVVSGSKICWSILPVDPQYSGKLIITSINVEFAYNDPPLPYDDNLNVWTGIAAVTLTLKSIPGNLTFSYNDSSLSRTVVLPICVRPSTSGC</sequence>
<gene>
    <name evidence="1" type="ordered locus">Fjoh_0436</name>
</gene>
<dbReference type="STRING" id="376686.Fjoh_0436"/>
<dbReference type="EMBL" id="CP000685">
    <property type="protein sequence ID" value="ABQ03472.1"/>
    <property type="molecule type" value="Genomic_DNA"/>
</dbReference>
<keyword evidence="2" id="KW-1185">Reference proteome</keyword>
<organism evidence="1 2">
    <name type="scientific">Flavobacterium johnsoniae (strain ATCC 17061 / DSM 2064 / JCM 8514 / BCRC 14874 / CCUG 350202 / NBRC 14942 / NCIMB 11054 / UW101)</name>
    <name type="common">Cytophaga johnsonae</name>
    <dbReference type="NCBI Taxonomy" id="376686"/>
    <lineage>
        <taxon>Bacteria</taxon>
        <taxon>Pseudomonadati</taxon>
        <taxon>Bacteroidota</taxon>
        <taxon>Flavobacteriia</taxon>
        <taxon>Flavobacteriales</taxon>
        <taxon>Flavobacteriaceae</taxon>
        <taxon>Flavobacterium</taxon>
    </lineage>
</organism>